<dbReference type="AlphaFoldDB" id="A0A223EAM9"/>
<evidence type="ECO:0000313" key="2">
    <source>
        <dbReference type="Proteomes" id="UP000214606"/>
    </source>
</evidence>
<organism evidence="1 2">
    <name type="scientific">Aeribacillus pallidus</name>
    <dbReference type="NCBI Taxonomy" id="33936"/>
    <lineage>
        <taxon>Bacteria</taxon>
        <taxon>Bacillati</taxon>
        <taxon>Bacillota</taxon>
        <taxon>Bacilli</taxon>
        <taxon>Bacillales</taxon>
        <taxon>Bacillaceae</taxon>
        <taxon>Aeribacillus</taxon>
    </lineage>
</organism>
<gene>
    <name evidence="1" type="ORF">AP3564_07025</name>
</gene>
<dbReference type="EMBL" id="CP017703">
    <property type="protein sequence ID" value="ASS92294.1"/>
    <property type="molecule type" value="Genomic_DNA"/>
</dbReference>
<proteinExistence type="predicted"/>
<sequence length="95" mass="11022">MENPVKDAIRAVLKNKAKLFKLIEKFAEKKIRTELEKRFSKYIEPVLRDLLDEYSAFGWSDVQNKLYKSLKKSGLSDSSAKAMPHWTTIAIKAIY</sequence>
<evidence type="ECO:0000313" key="1">
    <source>
        <dbReference type="EMBL" id="ASS92294.1"/>
    </source>
</evidence>
<dbReference type="Proteomes" id="UP000214606">
    <property type="component" value="Chromosome"/>
</dbReference>
<reference evidence="1 2" key="1">
    <citation type="submission" date="2016-10" db="EMBL/GenBank/DDBJ databases">
        <title>The whole genome sequencing and assembly of Aeribacillus pallidus KCTC3564 strain.</title>
        <authorList>
            <person name="Lee Y.-J."/>
            <person name="Park M.-K."/>
            <person name="Yi H."/>
            <person name="Bahn Y.-S."/>
            <person name="Kim J.F."/>
            <person name="Lee D.-W."/>
        </authorList>
    </citation>
    <scope>NUCLEOTIDE SEQUENCE [LARGE SCALE GENOMIC DNA]</scope>
    <source>
        <strain evidence="1 2">KCTC3564</strain>
    </source>
</reference>
<dbReference type="KEGG" id="apak:AP3564_07025"/>
<name>A0A223EAM9_9BACI</name>
<accession>A0A223EAM9</accession>
<protein>
    <submittedName>
        <fullName evidence="1">Uncharacterized protein</fullName>
    </submittedName>
</protein>